<dbReference type="PATRIC" id="fig|360102.15.peg.4472"/>
<dbReference type="GeneID" id="57976676"/>
<dbReference type="HOGENOM" id="CLU_1473011_0_0_6"/>
<dbReference type="RefSeq" id="WP_002211270.1">
    <property type="nucleotide sequence ID" value="NC_008150.1"/>
</dbReference>
<evidence type="ECO:0000313" key="1">
    <source>
        <dbReference type="EMBL" id="ABG13333.1"/>
    </source>
</evidence>
<evidence type="ECO:0000313" key="2">
    <source>
        <dbReference type="Proteomes" id="UP000001971"/>
    </source>
</evidence>
<gene>
    <name evidence="1" type="ordered locus">YPA_1366</name>
</gene>
<accession>A0A0E1NY85</accession>
<dbReference type="KEGG" id="ypa:YPA_1366"/>
<sequence length="194" mass="21602">MNKITLQIAYITGRSSPESGSLSPVQLAFIKKLAQPGRELATLNFPYRAGENEKKGYLAPGLIKASYHNCREYLSSRHPEFQTHYRPALLALLARAPHTVLLSGSCGLELFNNLNLPKAMMSHVSIFAYGPVARQRPLCHHTLVQGQRDLISRFWCRQVDSKVSGGHLNYLSNPALLTLCERFIAAVESTQGLR</sequence>
<reference evidence="1 2" key="1">
    <citation type="journal article" date="2006" name="J. Bacteriol.">
        <title>Complete genome sequence of Yersinia pestis strains Antiqua and Nepal516: evidence of gene reduction in an emerging pathogen.</title>
        <authorList>
            <person name="Chain P.S."/>
            <person name="Hu P."/>
            <person name="Malfatti S.A."/>
            <person name="Radnedge L."/>
            <person name="Larimer F."/>
            <person name="Vergez L.M."/>
            <person name="Worsham P."/>
            <person name="Chu M.C."/>
            <person name="Andersen G.L."/>
        </authorList>
    </citation>
    <scope>NUCLEOTIDE SEQUENCE [LARGE SCALE GENOMIC DNA]</scope>
    <source>
        <strain evidence="1 2">Antiqua</strain>
    </source>
</reference>
<dbReference type="EMBL" id="CP000308">
    <property type="protein sequence ID" value="ABG13333.1"/>
    <property type="molecule type" value="Genomic_DNA"/>
</dbReference>
<proteinExistence type="predicted"/>
<dbReference type="Proteomes" id="UP000001971">
    <property type="component" value="Chromosome"/>
</dbReference>
<dbReference type="AlphaFoldDB" id="A0A0E1NY85"/>
<organism evidence="1 2">
    <name type="scientific">Yersinia pestis bv. Antiqua (strain Antiqua)</name>
    <dbReference type="NCBI Taxonomy" id="360102"/>
    <lineage>
        <taxon>Bacteria</taxon>
        <taxon>Pseudomonadati</taxon>
        <taxon>Pseudomonadota</taxon>
        <taxon>Gammaproteobacteria</taxon>
        <taxon>Enterobacterales</taxon>
        <taxon>Yersiniaceae</taxon>
        <taxon>Yersinia</taxon>
    </lineage>
</organism>
<protein>
    <submittedName>
        <fullName evidence="1">Uncharacterized protein</fullName>
    </submittedName>
</protein>
<name>A0A0E1NY85_YERPA</name>